<dbReference type="InterPro" id="IPR014710">
    <property type="entry name" value="RmlC-like_jellyroll"/>
</dbReference>
<evidence type="ECO:0000313" key="2">
    <source>
        <dbReference type="Proteomes" id="UP000277952"/>
    </source>
</evidence>
<name>A0A3M2WTZ8_PSEA0</name>
<dbReference type="EMBL" id="RBNS01000138">
    <property type="protein sequence ID" value="RML54218.1"/>
    <property type="molecule type" value="Genomic_DNA"/>
</dbReference>
<organism evidence="1 2">
    <name type="scientific">Pseudomonas amygdali pv. morsprunorum</name>
    <dbReference type="NCBI Taxonomy" id="129138"/>
    <lineage>
        <taxon>Bacteria</taxon>
        <taxon>Pseudomonadati</taxon>
        <taxon>Pseudomonadota</taxon>
        <taxon>Gammaproteobacteria</taxon>
        <taxon>Pseudomonadales</taxon>
        <taxon>Pseudomonadaceae</taxon>
        <taxon>Pseudomonas</taxon>
        <taxon>Pseudomonas amygdali</taxon>
    </lineage>
</organism>
<comment type="caution">
    <text evidence="1">The sequence shown here is derived from an EMBL/GenBank/DDBJ whole genome shotgun (WGS) entry which is preliminary data.</text>
</comment>
<proteinExistence type="predicted"/>
<protein>
    <submittedName>
        <fullName evidence="1">Uncharacterized protein</fullName>
    </submittedName>
</protein>
<reference evidence="1 2" key="1">
    <citation type="submission" date="2018-08" db="EMBL/GenBank/DDBJ databases">
        <title>Recombination of ecologically and evolutionarily significant loci maintains genetic cohesion in the Pseudomonas syringae species complex.</title>
        <authorList>
            <person name="Dillon M."/>
            <person name="Thakur S."/>
            <person name="Almeida R.N.D."/>
            <person name="Weir B.S."/>
            <person name="Guttman D.S."/>
        </authorList>
    </citation>
    <scope>NUCLEOTIDE SEQUENCE [LARGE SCALE GENOMIC DNA]</scope>
    <source>
        <strain evidence="1 2">19322</strain>
    </source>
</reference>
<sequence>MREGSMFRKIEDNSISLDFSISGLRFEANLTAGTALSGGWFSKKLMSSPGPLISDFVTHEKDFHYSTYGIHVGQDDRLTFMGDSRTKIDGFFVDCREGSATLHQIVRLRFKPSLERRLVIPRGVAHTFDNLEGIVTRDEPVWYVDHDNPAWNLDNDLVSVARSSKLNAFPIVRPNRHMLPDKAHIFLSKISQSLLENPKSYLARFSVQIAGSQKFVMLEPKHLADDNRAVELIIEKFKIPGVKAKRNHYAFTGGKSFTLVPNTHACVADVLLLKANSAESSAYHWHARTRKIYTFLNNEGAEIELSFIDLRNDSDTFGQVAHHTLICDPRVNITIEQGIAYCIRSTLDIYLRCEHEIFADENEPRTDIPMFGQDLISLSNDLPFPKVSLPALQCPHSVVYKMAKFEQQNFSLN</sequence>
<dbReference type="Gene3D" id="2.60.120.10">
    <property type="entry name" value="Jelly Rolls"/>
    <property type="match status" value="2"/>
</dbReference>
<dbReference type="AlphaFoldDB" id="A0A3M2WTZ8"/>
<dbReference type="InterPro" id="IPR011051">
    <property type="entry name" value="RmlC_Cupin_sf"/>
</dbReference>
<evidence type="ECO:0000313" key="1">
    <source>
        <dbReference type="EMBL" id="RML54218.1"/>
    </source>
</evidence>
<dbReference type="Proteomes" id="UP000277952">
    <property type="component" value="Unassembled WGS sequence"/>
</dbReference>
<dbReference type="SUPFAM" id="SSF51182">
    <property type="entry name" value="RmlC-like cupins"/>
    <property type="match status" value="1"/>
</dbReference>
<accession>A0A3M2WTZ8</accession>
<gene>
    <name evidence="1" type="ORF">ALQ94_03023</name>
</gene>